<dbReference type="EMBL" id="CP065321">
    <property type="protein sequence ID" value="QQR30756.1"/>
    <property type="molecule type" value="Genomic_DNA"/>
</dbReference>
<dbReference type="InterPro" id="IPR007159">
    <property type="entry name" value="SpoVT-AbrB_dom"/>
</dbReference>
<dbReference type="GO" id="GO:0003677">
    <property type="term" value="F:DNA binding"/>
    <property type="evidence" value="ECO:0007669"/>
    <property type="project" value="UniProtKB-KW"/>
</dbReference>
<dbReference type="Gene3D" id="2.10.260.10">
    <property type="match status" value="1"/>
</dbReference>
<evidence type="ECO:0000313" key="5">
    <source>
        <dbReference type="Proteomes" id="UP000596035"/>
    </source>
</evidence>
<evidence type="ECO:0000259" key="1">
    <source>
        <dbReference type="SMART" id="SM00966"/>
    </source>
</evidence>
<reference evidence="2" key="1">
    <citation type="journal article" date="2017" name="Genome Announc.">
        <title>High-Quality Whole-Genome Sequences of the Oligo-Mouse-Microbiota Bacterial Community.</title>
        <authorList>
            <person name="Garzetti D."/>
            <person name="Brugiroux S."/>
            <person name="Bunk B."/>
            <person name="Pukall R."/>
            <person name="McCoy K.D."/>
            <person name="Macpherson A.J."/>
            <person name="Stecher B."/>
        </authorList>
    </citation>
    <scope>NUCLEOTIDE SEQUENCE</scope>
    <source>
        <strain evidence="2">KB18</strain>
    </source>
</reference>
<name>A0A1Z2XSR6_9FIRM</name>
<dbReference type="AlphaFoldDB" id="A0A1Z2XSR6"/>
<evidence type="ECO:0000313" key="3">
    <source>
        <dbReference type="EMBL" id="QQR30756.1"/>
    </source>
</evidence>
<dbReference type="Proteomes" id="UP000596035">
    <property type="component" value="Chromosome"/>
</dbReference>
<evidence type="ECO:0000313" key="4">
    <source>
        <dbReference type="Proteomes" id="UP000196710"/>
    </source>
</evidence>
<keyword evidence="3" id="KW-0238">DNA-binding</keyword>
<dbReference type="SMART" id="SM00966">
    <property type="entry name" value="SpoVT_AbrB"/>
    <property type="match status" value="1"/>
</dbReference>
<keyword evidence="4" id="KW-1185">Reference proteome</keyword>
<reference evidence="3 5" key="3">
    <citation type="submission" date="2020-11" db="EMBL/GenBank/DDBJ databases">
        <title>Closed and high quality bacterial genomes of the OMM12 community.</title>
        <authorList>
            <person name="Marbouty M."/>
            <person name="Lamy-Besnier Q."/>
            <person name="Debarbieux L."/>
            <person name="Koszul R."/>
        </authorList>
    </citation>
    <scope>NUCLEOTIDE SEQUENCE [LARGE SCALE GENOMIC DNA]</scope>
    <source>
        <strain evidence="3 5">KB18</strain>
    </source>
</reference>
<protein>
    <submittedName>
        <fullName evidence="3">AbrB/MazE/SpoVT family DNA-binding domain-containing protein</fullName>
    </submittedName>
</protein>
<dbReference type="InterPro" id="IPR037914">
    <property type="entry name" value="SpoVT-AbrB_sf"/>
</dbReference>
<organism evidence="3 5">
    <name type="scientific">Acutalibacter muris</name>
    <dbReference type="NCBI Taxonomy" id="1796620"/>
    <lineage>
        <taxon>Bacteria</taxon>
        <taxon>Bacillati</taxon>
        <taxon>Bacillota</taxon>
        <taxon>Clostridia</taxon>
        <taxon>Eubacteriales</taxon>
        <taxon>Acutalibacteraceae</taxon>
        <taxon>Acutalibacter</taxon>
    </lineage>
</organism>
<reference evidence="4" key="2">
    <citation type="submission" date="2017-05" db="EMBL/GenBank/DDBJ databases">
        <title>Improved OligoMM genomes.</title>
        <authorList>
            <person name="Garzetti D."/>
        </authorList>
    </citation>
    <scope>NUCLEOTIDE SEQUENCE [LARGE SCALE GENOMIC DNA]</scope>
    <source>
        <strain evidence="4">KB18</strain>
    </source>
</reference>
<evidence type="ECO:0000313" key="2">
    <source>
        <dbReference type="EMBL" id="ASB41498.1"/>
    </source>
</evidence>
<accession>A0A1Z2XSR6</accession>
<feature type="domain" description="SpoVT-AbrB" evidence="1">
    <location>
        <begin position="9"/>
        <end position="55"/>
    </location>
</feature>
<proteinExistence type="predicted"/>
<sequence>MEVEEKTLRILGKRGRVTIPQEVRDAIGMARGDVVSFAVVGDDCAQVKRERICDNCSTEPPQMIKLLVQAMHLAENSPQSQRAFEVLTGLSPAQQYEYVAKIIADWAERVHED</sequence>
<dbReference type="Proteomes" id="UP000196710">
    <property type="component" value="Chromosome"/>
</dbReference>
<dbReference type="SUPFAM" id="SSF89447">
    <property type="entry name" value="AbrB/MazE/MraZ-like"/>
    <property type="match status" value="1"/>
</dbReference>
<dbReference type="RefSeq" id="WP_066539885.1">
    <property type="nucleotide sequence ID" value="NZ_CAJTCQ010000005.1"/>
</dbReference>
<gene>
    <name evidence="2" type="ORF">ADH66_13050</name>
    <name evidence="3" type="ORF">I5Q82_03380</name>
</gene>
<dbReference type="EMBL" id="CP021422">
    <property type="protein sequence ID" value="ASB41498.1"/>
    <property type="molecule type" value="Genomic_DNA"/>
</dbReference>
<dbReference type="KEGG" id="amur:ADH66_13050"/>